<gene>
    <name evidence="1" type="ORF">ASPZODRAFT_76808</name>
</gene>
<dbReference type="OrthoDB" id="4473276at2759"/>
<protein>
    <submittedName>
        <fullName evidence="1">Uncharacterized protein</fullName>
    </submittedName>
</protein>
<keyword evidence="2" id="KW-1185">Reference proteome</keyword>
<dbReference type="GeneID" id="34616592"/>
<name>A0A1L9S5R0_9EURO</name>
<proteinExistence type="predicted"/>
<evidence type="ECO:0000313" key="2">
    <source>
        <dbReference type="Proteomes" id="UP000184188"/>
    </source>
</evidence>
<dbReference type="Proteomes" id="UP000184188">
    <property type="component" value="Unassembled WGS sequence"/>
</dbReference>
<sequence>MQFRYSNKSGPTDFPWETAIPISPFWDTWTYKDSYPILTAIPAEEFQQYNLDEKYGSAPQQEKIEVVLKILLEKLRYEESKSDLYTTDFKQLLVARRQGPTDLVPLKNLSEFLAQNTDRYAESNALAVQCLDWLDNKVGKSSPQSIGSCKTIAATEWKQGNREEAEKMIAELFERVEGVKTSKFAVYADDEKENAQKWLEDLKSSTE</sequence>
<dbReference type="VEuPathDB" id="FungiDB:ASPZODRAFT_76808"/>
<dbReference type="RefSeq" id="XP_022577016.1">
    <property type="nucleotide sequence ID" value="XM_022730128.1"/>
</dbReference>
<organism evidence="1 2">
    <name type="scientific">Penicilliopsis zonata CBS 506.65</name>
    <dbReference type="NCBI Taxonomy" id="1073090"/>
    <lineage>
        <taxon>Eukaryota</taxon>
        <taxon>Fungi</taxon>
        <taxon>Dikarya</taxon>
        <taxon>Ascomycota</taxon>
        <taxon>Pezizomycotina</taxon>
        <taxon>Eurotiomycetes</taxon>
        <taxon>Eurotiomycetidae</taxon>
        <taxon>Eurotiales</taxon>
        <taxon>Aspergillaceae</taxon>
        <taxon>Penicilliopsis</taxon>
    </lineage>
</organism>
<accession>A0A1L9S5R0</accession>
<dbReference type="InterPro" id="IPR011990">
    <property type="entry name" value="TPR-like_helical_dom_sf"/>
</dbReference>
<evidence type="ECO:0000313" key="1">
    <source>
        <dbReference type="EMBL" id="OJJ42506.1"/>
    </source>
</evidence>
<dbReference type="Gene3D" id="1.25.40.10">
    <property type="entry name" value="Tetratricopeptide repeat domain"/>
    <property type="match status" value="1"/>
</dbReference>
<reference evidence="2" key="1">
    <citation type="journal article" date="2017" name="Genome Biol.">
        <title>Comparative genomics reveals high biological diversity and specific adaptations in the industrially and medically important fungal genus Aspergillus.</title>
        <authorList>
            <person name="de Vries R.P."/>
            <person name="Riley R."/>
            <person name="Wiebenga A."/>
            <person name="Aguilar-Osorio G."/>
            <person name="Amillis S."/>
            <person name="Uchima C.A."/>
            <person name="Anderluh G."/>
            <person name="Asadollahi M."/>
            <person name="Askin M."/>
            <person name="Barry K."/>
            <person name="Battaglia E."/>
            <person name="Bayram O."/>
            <person name="Benocci T."/>
            <person name="Braus-Stromeyer S.A."/>
            <person name="Caldana C."/>
            <person name="Canovas D."/>
            <person name="Cerqueira G.C."/>
            <person name="Chen F."/>
            <person name="Chen W."/>
            <person name="Choi C."/>
            <person name="Clum A."/>
            <person name="Dos Santos R.A."/>
            <person name="Damasio A.R."/>
            <person name="Diallinas G."/>
            <person name="Emri T."/>
            <person name="Fekete E."/>
            <person name="Flipphi M."/>
            <person name="Freyberg S."/>
            <person name="Gallo A."/>
            <person name="Gournas C."/>
            <person name="Habgood R."/>
            <person name="Hainaut M."/>
            <person name="Harispe M.L."/>
            <person name="Henrissat B."/>
            <person name="Hilden K.S."/>
            <person name="Hope R."/>
            <person name="Hossain A."/>
            <person name="Karabika E."/>
            <person name="Karaffa L."/>
            <person name="Karanyi Z."/>
            <person name="Krasevec N."/>
            <person name="Kuo A."/>
            <person name="Kusch H."/>
            <person name="LaButti K."/>
            <person name="Lagendijk E.L."/>
            <person name="Lapidus A."/>
            <person name="Levasseur A."/>
            <person name="Lindquist E."/>
            <person name="Lipzen A."/>
            <person name="Logrieco A.F."/>
            <person name="MacCabe A."/>
            <person name="Maekelae M.R."/>
            <person name="Malavazi I."/>
            <person name="Melin P."/>
            <person name="Meyer V."/>
            <person name="Mielnichuk N."/>
            <person name="Miskei M."/>
            <person name="Molnar A.P."/>
            <person name="Mule G."/>
            <person name="Ngan C.Y."/>
            <person name="Orejas M."/>
            <person name="Orosz E."/>
            <person name="Ouedraogo J.P."/>
            <person name="Overkamp K.M."/>
            <person name="Park H.-S."/>
            <person name="Perrone G."/>
            <person name="Piumi F."/>
            <person name="Punt P.J."/>
            <person name="Ram A.F."/>
            <person name="Ramon A."/>
            <person name="Rauscher S."/>
            <person name="Record E."/>
            <person name="Riano-Pachon D.M."/>
            <person name="Robert V."/>
            <person name="Roehrig J."/>
            <person name="Ruller R."/>
            <person name="Salamov A."/>
            <person name="Salih N.S."/>
            <person name="Samson R.A."/>
            <person name="Sandor E."/>
            <person name="Sanguinetti M."/>
            <person name="Schuetze T."/>
            <person name="Sepcic K."/>
            <person name="Shelest E."/>
            <person name="Sherlock G."/>
            <person name="Sophianopoulou V."/>
            <person name="Squina F.M."/>
            <person name="Sun H."/>
            <person name="Susca A."/>
            <person name="Todd R.B."/>
            <person name="Tsang A."/>
            <person name="Unkles S.E."/>
            <person name="van de Wiele N."/>
            <person name="van Rossen-Uffink D."/>
            <person name="Oliveira J.V."/>
            <person name="Vesth T.C."/>
            <person name="Visser J."/>
            <person name="Yu J.-H."/>
            <person name="Zhou M."/>
            <person name="Andersen M.R."/>
            <person name="Archer D.B."/>
            <person name="Baker S.E."/>
            <person name="Benoit I."/>
            <person name="Brakhage A.A."/>
            <person name="Braus G.H."/>
            <person name="Fischer R."/>
            <person name="Frisvad J.C."/>
            <person name="Goldman G.H."/>
            <person name="Houbraken J."/>
            <person name="Oakley B."/>
            <person name="Pocsi I."/>
            <person name="Scazzocchio C."/>
            <person name="Seiboth B."/>
            <person name="vanKuyk P.A."/>
            <person name="Wortman J."/>
            <person name="Dyer P.S."/>
            <person name="Grigoriev I.V."/>
        </authorList>
    </citation>
    <scope>NUCLEOTIDE SEQUENCE [LARGE SCALE GENOMIC DNA]</scope>
    <source>
        <strain evidence="2">CBS 506.65</strain>
    </source>
</reference>
<dbReference type="EMBL" id="KV878359">
    <property type="protein sequence ID" value="OJJ42506.1"/>
    <property type="molecule type" value="Genomic_DNA"/>
</dbReference>
<dbReference type="AlphaFoldDB" id="A0A1L9S5R0"/>